<reference evidence="2" key="1">
    <citation type="journal article" date="2023" name="Mol. Phylogenet. Evol.">
        <title>Genome-scale phylogeny and comparative genomics of the fungal order Sordariales.</title>
        <authorList>
            <person name="Hensen N."/>
            <person name="Bonometti L."/>
            <person name="Westerberg I."/>
            <person name="Brannstrom I.O."/>
            <person name="Guillou S."/>
            <person name="Cros-Aarteil S."/>
            <person name="Calhoun S."/>
            <person name="Haridas S."/>
            <person name="Kuo A."/>
            <person name="Mondo S."/>
            <person name="Pangilinan J."/>
            <person name="Riley R."/>
            <person name="LaButti K."/>
            <person name="Andreopoulos B."/>
            <person name="Lipzen A."/>
            <person name="Chen C."/>
            <person name="Yan M."/>
            <person name="Daum C."/>
            <person name="Ng V."/>
            <person name="Clum A."/>
            <person name="Steindorff A."/>
            <person name="Ohm R.A."/>
            <person name="Martin F."/>
            <person name="Silar P."/>
            <person name="Natvig D.O."/>
            <person name="Lalanne C."/>
            <person name="Gautier V."/>
            <person name="Ament-Velasquez S.L."/>
            <person name="Kruys A."/>
            <person name="Hutchinson M.I."/>
            <person name="Powell A.J."/>
            <person name="Barry K."/>
            <person name="Miller A.N."/>
            <person name="Grigoriev I.V."/>
            <person name="Debuchy R."/>
            <person name="Gladieux P."/>
            <person name="Hiltunen Thoren M."/>
            <person name="Johannesson H."/>
        </authorList>
    </citation>
    <scope>NUCLEOTIDE SEQUENCE</scope>
    <source>
        <strain evidence="2">CBS 560.94</strain>
    </source>
</reference>
<gene>
    <name evidence="2" type="ORF">B0H65DRAFT_227751</name>
</gene>
<keyword evidence="3" id="KW-1185">Reference proteome</keyword>
<dbReference type="AlphaFoldDB" id="A0AAE0JD88"/>
<protein>
    <submittedName>
        <fullName evidence="2">Uncharacterized protein</fullName>
    </submittedName>
</protein>
<proteinExistence type="predicted"/>
<evidence type="ECO:0000313" key="3">
    <source>
        <dbReference type="Proteomes" id="UP001278500"/>
    </source>
</evidence>
<dbReference type="Proteomes" id="UP001278500">
    <property type="component" value="Unassembled WGS sequence"/>
</dbReference>
<organism evidence="2 3">
    <name type="scientific">Neurospora tetraspora</name>
    <dbReference type="NCBI Taxonomy" id="94610"/>
    <lineage>
        <taxon>Eukaryota</taxon>
        <taxon>Fungi</taxon>
        <taxon>Dikarya</taxon>
        <taxon>Ascomycota</taxon>
        <taxon>Pezizomycotina</taxon>
        <taxon>Sordariomycetes</taxon>
        <taxon>Sordariomycetidae</taxon>
        <taxon>Sordariales</taxon>
        <taxon>Sordariaceae</taxon>
        <taxon>Neurospora</taxon>
    </lineage>
</organism>
<reference evidence="2" key="2">
    <citation type="submission" date="2023-06" db="EMBL/GenBank/DDBJ databases">
        <authorList>
            <consortium name="Lawrence Berkeley National Laboratory"/>
            <person name="Haridas S."/>
            <person name="Hensen N."/>
            <person name="Bonometti L."/>
            <person name="Westerberg I."/>
            <person name="Brannstrom I.O."/>
            <person name="Guillou S."/>
            <person name="Cros-Aarteil S."/>
            <person name="Calhoun S."/>
            <person name="Kuo A."/>
            <person name="Mondo S."/>
            <person name="Pangilinan J."/>
            <person name="Riley R."/>
            <person name="Labutti K."/>
            <person name="Andreopoulos B."/>
            <person name="Lipzen A."/>
            <person name="Chen C."/>
            <person name="Yanf M."/>
            <person name="Daum C."/>
            <person name="Ng V."/>
            <person name="Clum A."/>
            <person name="Steindorff A."/>
            <person name="Ohm R."/>
            <person name="Martin F."/>
            <person name="Silar P."/>
            <person name="Natvig D."/>
            <person name="Lalanne C."/>
            <person name="Gautier V."/>
            <person name="Ament-Velasquez S.L."/>
            <person name="Kruys A."/>
            <person name="Hutchinson M.I."/>
            <person name="Powell A.J."/>
            <person name="Barry K."/>
            <person name="Miller A.N."/>
            <person name="Grigoriev I.V."/>
            <person name="Debuchy R."/>
            <person name="Gladieux P."/>
            <person name="Thoren M.H."/>
            <person name="Johannesson H."/>
        </authorList>
    </citation>
    <scope>NUCLEOTIDE SEQUENCE</scope>
    <source>
        <strain evidence="2">CBS 560.94</strain>
    </source>
</reference>
<dbReference type="RefSeq" id="XP_062680518.1">
    <property type="nucleotide sequence ID" value="XM_062822147.1"/>
</dbReference>
<evidence type="ECO:0000256" key="1">
    <source>
        <dbReference type="SAM" id="MobiDB-lite"/>
    </source>
</evidence>
<sequence length="165" mass="19625">MRLARRDKDRRRKRGGEGEQKNEIEEEGKEDEKERKKKRRARRREEKTERRERKEEGKTYPHPTISYTYPTNFAIFYNSSPRLYDCPKPRISKSVAHIPHTKEVFLLTIEPYAPITRPPIPRRQQRLNKVGGQRRPVGKPRTPTPTSTDRAVAWIWSFEMRQTGG</sequence>
<evidence type="ECO:0000313" key="2">
    <source>
        <dbReference type="EMBL" id="KAK3342725.1"/>
    </source>
</evidence>
<dbReference type="EMBL" id="JAUEPP010000005">
    <property type="protein sequence ID" value="KAK3342725.1"/>
    <property type="molecule type" value="Genomic_DNA"/>
</dbReference>
<dbReference type="GeneID" id="87859301"/>
<accession>A0AAE0JD88</accession>
<feature type="region of interest" description="Disordered" evidence="1">
    <location>
        <begin position="1"/>
        <end position="65"/>
    </location>
</feature>
<feature type="compositionally biased region" description="Basic and acidic residues" evidence="1">
    <location>
        <begin position="43"/>
        <end position="59"/>
    </location>
</feature>
<name>A0AAE0JD88_9PEZI</name>
<feature type="region of interest" description="Disordered" evidence="1">
    <location>
        <begin position="128"/>
        <end position="147"/>
    </location>
</feature>
<comment type="caution">
    <text evidence="2">The sequence shown here is derived from an EMBL/GenBank/DDBJ whole genome shotgun (WGS) entry which is preliminary data.</text>
</comment>